<dbReference type="InterPro" id="IPR018764">
    <property type="entry name" value="RskA_C"/>
</dbReference>
<comment type="caution">
    <text evidence="3">The sequence shown here is derived from an EMBL/GenBank/DDBJ whole genome shotgun (WGS) entry which is preliminary data.</text>
</comment>
<organism evidence="3 4">
    <name type="scientific">Sphingobium nicotianae</name>
    <dbReference type="NCBI Taxonomy" id="2782607"/>
    <lineage>
        <taxon>Bacteria</taxon>
        <taxon>Pseudomonadati</taxon>
        <taxon>Pseudomonadota</taxon>
        <taxon>Alphaproteobacteria</taxon>
        <taxon>Sphingomonadales</taxon>
        <taxon>Sphingomonadaceae</taxon>
        <taxon>Sphingobium</taxon>
    </lineage>
</organism>
<proteinExistence type="predicted"/>
<evidence type="ECO:0000259" key="2">
    <source>
        <dbReference type="Pfam" id="PF10099"/>
    </source>
</evidence>
<name>A0A9X1IQI5_9SPHN</name>
<evidence type="ECO:0000256" key="1">
    <source>
        <dbReference type="SAM" id="MobiDB-lite"/>
    </source>
</evidence>
<dbReference type="AlphaFoldDB" id="A0A9X1IQI5"/>
<sequence>MADAPLTPEEFDLLAAELALGVLEGRARARALRLQVSDPGFREAVLAWQARFEPLLHGYPDAEAPDLWHAIEQRLPQGSGPAGDRVGTIERRLQAWRRSALAAGALAAGLAAVLLFRPVTPPAPGPQVAQASQPAVAHLGDAGGAHQFAVNYDAMNGELRVRTLKMPQQSALAPELWVIPADNVPRSLGLVSATGSMRMTVSPAMRHMMADGAMLAVTMEQPDGAPHRAPSSTPIATGPINKI</sequence>
<dbReference type="Pfam" id="PF10099">
    <property type="entry name" value="RskA_C"/>
    <property type="match status" value="1"/>
</dbReference>
<gene>
    <name evidence="3" type="ORF">KK488_07190</name>
</gene>
<protein>
    <submittedName>
        <fullName evidence="3">Anti-sigma factor</fullName>
    </submittedName>
</protein>
<evidence type="ECO:0000313" key="4">
    <source>
        <dbReference type="Proteomes" id="UP001138757"/>
    </source>
</evidence>
<keyword evidence="4" id="KW-1185">Reference proteome</keyword>
<dbReference type="Proteomes" id="UP001138757">
    <property type="component" value="Unassembled WGS sequence"/>
</dbReference>
<accession>A0A9X1IQI5</accession>
<feature type="region of interest" description="Disordered" evidence="1">
    <location>
        <begin position="222"/>
        <end position="243"/>
    </location>
</feature>
<feature type="domain" description="Anti-sigma K factor RskA C-terminal" evidence="2">
    <location>
        <begin position="103"/>
        <end position="236"/>
    </location>
</feature>
<dbReference type="GO" id="GO:0005886">
    <property type="term" value="C:plasma membrane"/>
    <property type="evidence" value="ECO:0007669"/>
    <property type="project" value="InterPro"/>
</dbReference>
<dbReference type="RefSeq" id="WP_214622483.1">
    <property type="nucleotide sequence ID" value="NZ_JAHGAW010000004.1"/>
</dbReference>
<reference evidence="3" key="1">
    <citation type="submission" date="2021-05" db="EMBL/GenBank/DDBJ databases">
        <title>Genome of Sphingobium sp. strain.</title>
        <authorList>
            <person name="Fan R."/>
        </authorList>
    </citation>
    <scope>NUCLEOTIDE SEQUENCE</scope>
    <source>
        <strain evidence="3">H33</strain>
    </source>
</reference>
<evidence type="ECO:0000313" key="3">
    <source>
        <dbReference type="EMBL" id="MBT2186732.1"/>
    </source>
</evidence>
<dbReference type="EMBL" id="JAHGAW010000004">
    <property type="protein sequence ID" value="MBT2186732.1"/>
    <property type="molecule type" value="Genomic_DNA"/>
</dbReference>